<dbReference type="Proteomes" id="UP000243006">
    <property type="component" value="Unassembled WGS sequence"/>
</dbReference>
<feature type="region of interest" description="Disordered" evidence="1">
    <location>
        <begin position="35"/>
        <end position="54"/>
    </location>
</feature>
<sequence length="160" mass="17894">MLESRSIGSQNEPNGRQFSSIRSTFNLLHLANCSDSSPPRPVYGQSDLPTSPTRPGCQFHRATVEADCRPNATASTVKIRQQNLASVQFYYSTNPTTSAGIVIATLVREFLSNCNWPTAARRSSQHLQHDVSPPCCPCTKKKMMMVMMKNKRTYKQASYF</sequence>
<organism evidence="2 3">
    <name type="scientific">Trichinella nativa</name>
    <dbReference type="NCBI Taxonomy" id="6335"/>
    <lineage>
        <taxon>Eukaryota</taxon>
        <taxon>Metazoa</taxon>
        <taxon>Ecdysozoa</taxon>
        <taxon>Nematoda</taxon>
        <taxon>Enoplea</taxon>
        <taxon>Dorylaimia</taxon>
        <taxon>Trichinellida</taxon>
        <taxon>Trichinellidae</taxon>
        <taxon>Trichinella</taxon>
    </lineage>
</organism>
<dbReference type="AlphaFoldDB" id="A0A1Y3EGL7"/>
<proteinExistence type="predicted"/>
<accession>A0A1Y3EGL7</accession>
<dbReference type="EMBL" id="LVZM01017672">
    <property type="protein sequence ID" value="OUC42268.1"/>
    <property type="molecule type" value="Genomic_DNA"/>
</dbReference>
<evidence type="ECO:0000313" key="3">
    <source>
        <dbReference type="Proteomes" id="UP000243006"/>
    </source>
</evidence>
<protein>
    <submittedName>
        <fullName evidence="2">Uncharacterized protein</fullName>
    </submittedName>
</protein>
<name>A0A1Y3EGL7_9BILA</name>
<comment type="caution">
    <text evidence="2">The sequence shown here is derived from an EMBL/GenBank/DDBJ whole genome shotgun (WGS) entry which is preliminary data.</text>
</comment>
<reference evidence="2 3" key="1">
    <citation type="submission" date="2015-04" db="EMBL/GenBank/DDBJ databases">
        <title>Draft genome of the roundworm Trichinella nativa.</title>
        <authorList>
            <person name="Mitreva M."/>
        </authorList>
    </citation>
    <scope>NUCLEOTIDE SEQUENCE [LARGE SCALE GENOMIC DNA]</scope>
    <source>
        <strain evidence="2 3">ISS45</strain>
    </source>
</reference>
<evidence type="ECO:0000256" key="1">
    <source>
        <dbReference type="SAM" id="MobiDB-lite"/>
    </source>
</evidence>
<evidence type="ECO:0000313" key="2">
    <source>
        <dbReference type="EMBL" id="OUC42268.1"/>
    </source>
</evidence>
<gene>
    <name evidence="2" type="ORF">D917_03089</name>
</gene>